<dbReference type="InterPro" id="IPR014756">
    <property type="entry name" value="Ig_E-set"/>
</dbReference>
<evidence type="ECO:0000313" key="4">
    <source>
        <dbReference type="Proteomes" id="UP000827133"/>
    </source>
</evidence>
<reference evidence="3" key="1">
    <citation type="journal article" date="2021" name="Mol. Plant Microbe Interact.">
        <title>Telomere to telomere genome assembly of Fusarium musae F31, causal agent of crown rot disease of banana.</title>
        <authorList>
            <person name="Degradi L."/>
            <person name="Tava V."/>
            <person name="Kunova A."/>
            <person name="Cortesi P."/>
            <person name="Saracchi M."/>
            <person name="Pasquali M."/>
        </authorList>
    </citation>
    <scope>NUCLEOTIDE SEQUENCE</scope>
    <source>
        <strain evidence="3">F31</strain>
    </source>
</reference>
<proteinExistence type="inferred from homology"/>
<dbReference type="CDD" id="cd02859">
    <property type="entry name" value="E_set_AMPKbeta_like_N"/>
    <property type="match status" value="1"/>
</dbReference>
<sequence length="93" mass="10843">MGSFTFKWEHPADEVYVTGTFDNWTKSVQLEKEGNVFSKTVDLKEPEGKIYYKVRQRQRASTPNPQQHLPFSIFNLHLAMVWYNTNSALFASI</sequence>
<dbReference type="EMBL" id="JAHBCI010000004">
    <property type="protein sequence ID" value="KAG9502692.1"/>
    <property type="molecule type" value="Genomic_DNA"/>
</dbReference>
<evidence type="ECO:0000256" key="1">
    <source>
        <dbReference type="ARBA" id="ARBA00038216"/>
    </source>
</evidence>
<evidence type="ECO:0000259" key="2">
    <source>
        <dbReference type="Pfam" id="PF16561"/>
    </source>
</evidence>
<feature type="domain" description="AMP-activated protein kinase glycogen-binding" evidence="2">
    <location>
        <begin position="4"/>
        <end position="61"/>
    </location>
</feature>
<keyword evidence="4" id="KW-1185">Reference proteome</keyword>
<dbReference type="GO" id="GO:0007165">
    <property type="term" value="P:signal transduction"/>
    <property type="evidence" value="ECO:0007669"/>
    <property type="project" value="TreeGrafter"/>
</dbReference>
<comment type="similarity">
    <text evidence="1">Belongs to the CRP1/MDG1 family.</text>
</comment>
<dbReference type="KEGG" id="fmu:J7337_005525"/>
<dbReference type="Pfam" id="PF16561">
    <property type="entry name" value="AMPK1_CBM"/>
    <property type="match status" value="1"/>
</dbReference>
<accession>A0A9P8DJ47</accession>
<dbReference type="GO" id="GO:0019901">
    <property type="term" value="F:protein kinase binding"/>
    <property type="evidence" value="ECO:0007669"/>
    <property type="project" value="TreeGrafter"/>
</dbReference>
<dbReference type="PANTHER" id="PTHR10343:SF81">
    <property type="entry name" value="CRUCIFORM DNA-RECOGNIZING PROTEIN 1-RELATED"/>
    <property type="match status" value="1"/>
</dbReference>
<name>A0A9P8DJ47_9HYPO</name>
<dbReference type="InterPro" id="IPR013783">
    <property type="entry name" value="Ig-like_fold"/>
</dbReference>
<dbReference type="Gene3D" id="2.60.40.10">
    <property type="entry name" value="Immunoglobulins"/>
    <property type="match status" value="1"/>
</dbReference>
<dbReference type="SUPFAM" id="SSF81296">
    <property type="entry name" value="E set domains"/>
    <property type="match status" value="1"/>
</dbReference>
<dbReference type="AlphaFoldDB" id="A0A9P8DJ47"/>
<dbReference type="GO" id="GO:0005634">
    <property type="term" value="C:nucleus"/>
    <property type="evidence" value="ECO:0007669"/>
    <property type="project" value="TreeGrafter"/>
</dbReference>
<dbReference type="InterPro" id="IPR032640">
    <property type="entry name" value="AMPK1_CBM"/>
</dbReference>
<dbReference type="GO" id="GO:0005737">
    <property type="term" value="C:cytoplasm"/>
    <property type="evidence" value="ECO:0007669"/>
    <property type="project" value="TreeGrafter"/>
</dbReference>
<dbReference type="RefSeq" id="XP_044681692.1">
    <property type="nucleotide sequence ID" value="XM_044823201.1"/>
</dbReference>
<organism evidence="3 4">
    <name type="scientific">Fusarium musae</name>
    <dbReference type="NCBI Taxonomy" id="1042133"/>
    <lineage>
        <taxon>Eukaryota</taxon>
        <taxon>Fungi</taxon>
        <taxon>Dikarya</taxon>
        <taxon>Ascomycota</taxon>
        <taxon>Pezizomycotina</taxon>
        <taxon>Sordariomycetes</taxon>
        <taxon>Hypocreomycetidae</taxon>
        <taxon>Hypocreales</taxon>
        <taxon>Nectriaceae</taxon>
        <taxon>Fusarium</taxon>
    </lineage>
</organism>
<comment type="caution">
    <text evidence="3">The sequence shown here is derived from an EMBL/GenBank/DDBJ whole genome shotgun (WGS) entry which is preliminary data.</text>
</comment>
<protein>
    <recommendedName>
        <fullName evidence="2">AMP-activated protein kinase glycogen-binding domain-containing protein</fullName>
    </recommendedName>
</protein>
<dbReference type="PANTHER" id="PTHR10343">
    <property type="entry name" value="5'-AMP-ACTIVATED PROTEIN KINASE , BETA SUBUNIT"/>
    <property type="match status" value="1"/>
</dbReference>
<evidence type="ECO:0000313" key="3">
    <source>
        <dbReference type="EMBL" id="KAG9502692.1"/>
    </source>
</evidence>
<dbReference type="GO" id="GO:0031588">
    <property type="term" value="C:nucleotide-activated protein kinase complex"/>
    <property type="evidence" value="ECO:0007669"/>
    <property type="project" value="TreeGrafter"/>
</dbReference>
<gene>
    <name evidence="3" type="ORF">J7337_005525</name>
</gene>
<dbReference type="InterPro" id="IPR050827">
    <property type="entry name" value="CRP1_MDG1_kinase"/>
</dbReference>
<dbReference type="GeneID" id="68313381"/>
<dbReference type="Proteomes" id="UP000827133">
    <property type="component" value="Unassembled WGS sequence"/>
</dbReference>